<dbReference type="GO" id="GO:1990130">
    <property type="term" value="C:GATOR1 complex"/>
    <property type="evidence" value="ECO:0007669"/>
    <property type="project" value="TreeGrafter"/>
</dbReference>
<comment type="subcellular location">
    <subcellularLocation>
        <location evidence="2">Vacuole membrane</location>
        <topology evidence="2">Peripheral membrane protein</topology>
    </subcellularLocation>
</comment>
<dbReference type="Proteomes" id="UP000054107">
    <property type="component" value="Unassembled WGS sequence"/>
</dbReference>
<keyword evidence="7" id="KW-1185">Reference proteome</keyword>
<feature type="compositionally biased region" description="Low complexity" evidence="3">
    <location>
        <begin position="181"/>
        <end position="197"/>
    </location>
</feature>
<dbReference type="GO" id="GO:1904262">
    <property type="term" value="P:negative regulation of TORC1 signaling"/>
    <property type="evidence" value="ECO:0007669"/>
    <property type="project" value="TreeGrafter"/>
</dbReference>
<feature type="domain" description="GATOR1 complex protein NPRL3 C-terminal HTH" evidence="5">
    <location>
        <begin position="609"/>
        <end position="664"/>
    </location>
</feature>
<dbReference type="PANTHER" id="PTHR13153:SF5">
    <property type="entry name" value="GATOR COMPLEX PROTEIN NPRL3"/>
    <property type="match status" value="1"/>
</dbReference>
<evidence type="ECO:0000259" key="5">
    <source>
        <dbReference type="Pfam" id="PF24064"/>
    </source>
</evidence>
<comment type="similarity">
    <text evidence="1 2">Belongs to the NPR3 family.</text>
</comment>
<proteinExistence type="inferred from homology"/>
<dbReference type="EMBL" id="LN719426">
    <property type="protein sequence ID" value="CEP08050.1"/>
    <property type="molecule type" value="Genomic_DNA"/>
</dbReference>
<protein>
    <recommendedName>
        <fullName evidence="2">Nitrogen permease regulator 3</fullName>
    </recommendedName>
    <alternativeName>
        <fullName evidence="2">Required for meiotic nuclear division protein 11</fullName>
    </alternativeName>
</protein>
<evidence type="ECO:0000313" key="7">
    <source>
        <dbReference type="Proteomes" id="UP000054107"/>
    </source>
</evidence>
<dbReference type="InterPro" id="IPR056603">
    <property type="entry name" value="HTH_NPRL3"/>
</dbReference>
<feature type="compositionally biased region" description="Polar residues" evidence="3">
    <location>
        <begin position="198"/>
        <end position="208"/>
    </location>
</feature>
<dbReference type="AlphaFoldDB" id="A0A0B7MXQ9"/>
<feature type="compositionally biased region" description="Low complexity" evidence="3">
    <location>
        <begin position="572"/>
        <end position="604"/>
    </location>
</feature>
<dbReference type="Pfam" id="PF24064">
    <property type="entry name" value="HTH_NPRL3"/>
    <property type="match status" value="1"/>
</dbReference>
<keyword evidence="2 4" id="KW-0732">Signal</keyword>
<evidence type="ECO:0000256" key="1">
    <source>
        <dbReference type="ARBA" id="ARBA00010546"/>
    </source>
</evidence>
<feature type="compositionally biased region" description="Acidic residues" evidence="3">
    <location>
        <begin position="209"/>
        <end position="229"/>
    </location>
</feature>
<feature type="region of interest" description="Disordered" evidence="3">
    <location>
        <begin position="51"/>
        <end position="92"/>
    </location>
</feature>
<dbReference type="Pfam" id="PF03666">
    <property type="entry name" value="NPR3"/>
    <property type="match status" value="1"/>
</dbReference>
<dbReference type="PANTHER" id="PTHR13153">
    <property type="entry name" value="CGTHBA PROTEIN -14 GENE PROTEIN"/>
    <property type="match status" value="1"/>
</dbReference>
<dbReference type="OrthoDB" id="18648at2759"/>
<dbReference type="InterPro" id="IPR005365">
    <property type="entry name" value="Npr3"/>
</dbReference>
<evidence type="ECO:0000313" key="6">
    <source>
        <dbReference type="EMBL" id="CEP08050.1"/>
    </source>
</evidence>
<dbReference type="GO" id="GO:0005774">
    <property type="term" value="C:vacuolar membrane"/>
    <property type="evidence" value="ECO:0007669"/>
    <property type="project" value="UniProtKB-SubCell"/>
</dbReference>
<gene>
    <name evidence="6" type="primary">PARPA_01359.1 scaffold 1359</name>
</gene>
<dbReference type="GO" id="GO:0034198">
    <property type="term" value="P:cellular response to amino acid starvation"/>
    <property type="evidence" value="ECO:0007669"/>
    <property type="project" value="TreeGrafter"/>
</dbReference>
<dbReference type="GO" id="GO:0051321">
    <property type="term" value="P:meiotic cell cycle"/>
    <property type="evidence" value="ECO:0007669"/>
    <property type="project" value="UniProtKB-UniRule"/>
</dbReference>
<evidence type="ECO:0000256" key="3">
    <source>
        <dbReference type="SAM" id="MobiDB-lite"/>
    </source>
</evidence>
<name>A0A0B7MXQ9_9FUNG</name>
<organism evidence="6 7">
    <name type="scientific">Parasitella parasitica</name>
    <dbReference type="NCBI Taxonomy" id="35722"/>
    <lineage>
        <taxon>Eukaryota</taxon>
        <taxon>Fungi</taxon>
        <taxon>Fungi incertae sedis</taxon>
        <taxon>Mucoromycota</taxon>
        <taxon>Mucoromycotina</taxon>
        <taxon>Mucoromycetes</taxon>
        <taxon>Mucorales</taxon>
        <taxon>Mucorineae</taxon>
        <taxon>Mucoraceae</taxon>
        <taxon>Parasitella</taxon>
    </lineage>
</organism>
<keyword evidence="2" id="KW-0469">Meiosis</keyword>
<dbReference type="GO" id="GO:0010508">
    <property type="term" value="P:positive regulation of autophagy"/>
    <property type="evidence" value="ECO:0007669"/>
    <property type="project" value="TreeGrafter"/>
</dbReference>
<dbReference type="STRING" id="35722.A0A0B7MXQ9"/>
<feature type="signal peptide" evidence="4">
    <location>
        <begin position="1"/>
        <end position="16"/>
    </location>
</feature>
<sequence length="669" mass="75231">MSSLLAILLVVNSTRGHHFLFSYPPDPQRPSSNRHANNYAKDFTVGSSIATRISQNDIEESRRSSNASKSNNSTNEANNSNSATGNNNDNSSKDIFAGRDTIFNIDVSFLADALAPKSPLCDRKFQLSMDDLTFVGHPVSLSSPQHQQQHQQADTEDHDAEYMATPLSPKPPSQLNSPNVQPASSASSQLPLSSPSSYTNPNRNLANDDTNEETPDGTNGDCEDDDESGSDTFPSSTSIHMTLFHVVFVMTPPDLELNAQVENIYKNIILRYSSALRYEQLRCGYVQEEIEKVLGLKEEAFNKGIPYDQVMQEILRESSLARDIRQIYTAISANTAAHVIINDFIDLSLQIPVIGTNNSCESSITADRESLMSPTQRTRDNYTGSSLMDIYSVAGYEYDNYPVLCPYHTLLLLEDPEEVLKNMPLDASPTLVQLVQILTPTQSLQELHLLLDCSLAQIYRLAAHLIYWRKAKLIHTISTRNIYVVSSTAKLDDIASLEADFKLHIPNLSLPVLLSKLSHAQQYHLVYRVKELKNQYLEAITYLIRKDLVVQLHMYLVLLVPPNKKPGNETPQSQYDSSSQLGGDGSLQDTISSSPNNANVNNDPDWNRLKRLTYERAPKEVAELFERLKPYMNGQHHIEEIIYREGISRRQLGLVLKYYRDKIVTVYHY</sequence>
<comment type="function">
    <text evidence="2">Mediates inactivation of the TORC1 complex in response to amino acid starvation. Required for meiotic nuclear division.</text>
</comment>
<feature type="compositionally biased region" description="Low complexity" evidence="3">
    <location>
        <begin position="64"/>
        <end position="90"/>
    </location>
</feature>
<evidence type="ECO:0000256" key="2">
    <source>
        <dbReference type="RuleBase" id="RU368069"/>
    </source>
</evidence>
<reference evidence="6 7" key="1">
    <citation type="submission" date="2014-09" db="EMBL/GenBank/DDBJ databases">
        <authorList>
            <person name="Ellenberger Sabrina"/>
        </authorList>
    </citation>
    <scope>NUCLEOTIDE SEQUENCE [LARGE SCALE GENOMIC DNA]</scope>
    <source>
        <strain evidence="6 7">CBS 412.66</strain>
    </source>
</reference>
<feature type="chain" id="PRO_5002120110" description="Nitrogen permease regulator 3" evidence="4">
    <location>
        <begin position="17"/>
        <end position="669"/>
    </location>
</feature>
<feature type="region of interest" description="Disordered" evidence="3">
    <location>
        <begin position="138"/>
        <end position="234"/>
    </location>
</feature>
<dbReference type="GO" id="GO:0038202">
    <property type="term" value="P:TORC1 signaling"/>
    <property type="evidence" value="ECO:0007669"/>
    <property type="project" value="TreeGrafter"/>
</dbReference>
<accession>A0A0B7MXQ9</accession>
<feature type="region of interest" description="Disordered" evidence="3">
    <location>
        <begin position="566"/>
        <end position="605"/>
    </location>
</feature>
<evidence type="ECO:0000256" key="4">
    <source>
        <dbReference type="SAM" id="SignalP"/>
    </source>
</evidence>